<dbReference type="Proteomes" id="UP001221757">
    <property type="component" value="Unassembled WGS sequence"/>
</dbReference>
<dbReference type="AlphaFoldDB" id="A0AAD7GJB5"/>
<evidence type="ECO:0000313" key="2">
    <source>
        <dbReference type="Proteomes" id="UP001221757"/>
    </source>
</evidence>
<proteinExistence type="predicted"/>
<reference evidence="1" key="1">
    <citation type="submission" date="2023-03" db="EMBL/GenBank/DDBJ databases">
        <title>Massive genome expansion in bonnet fungi (Mycena s.s.) driven by repeated elements and novel gene families across ecological guilds.</title>
        <authorList>
            <consortium name="Lawrence Berkeley National Laboratory"/>
            <person name="Harder C.B."/>
            <person name="Miyauchi S."/>
            <person name="Viragh M."/>
            <person name="Kuo A."/>
            <person name="Thoen E."/>
            <person name="Andreopoulos B."/>
            <person name="Lu D."/>
            <person name="Skrede I."/>
            <person name="Drula E."/>
            <person name="Henrissat B."/>
            <person name="Morin E."/>
            <person name="Kohler A."/>
            <person name="Barry K."/>
            <person name="LaButti K."/>
            <person name="Morin E."/>
            <person name="Salamov A."/>
            <person name="Lipzen A."/>
            <person name="Mereny Z."/>
            <person name="Hegedus B."/>
            <person name="Baldrian P."/>
            <person name="Stursova M."/>
            <person name="Weitz H."/>
            <person name="Taylor A."/>
            <person name="Grigoriev I.V."/>
            <person name="Nagy L.G."/>
            <person name="Martin F."/>
            <person name="Kauserud H."/>
        </authorList>
    </citation>
    <scope>NUCLEOTIDE SEQUENCE</scope>
    <source>
        <strain evidence="1">CBHHK067</strain>
    </source>
</reference>
<accession>A0AAD7GJB5</accession>
<keyword evidence="2" id="KW-1185">Reference proteome</keyword>
<dbReference type="EMBL" id="JARKIE010000063">
    <property type="protein sequence ID" value="KAJ7690667.1"/>
    <property type="molecule type" value="Genomic_DNA"/>
</dbReference>
<comment type="caution">
    <text evidence="1">The sequence shown here is derived from an EMBL/GenBank/DDBJ whole genome shotgun (WGS) entry which is preliminary data.</text>
</comment>
<gene>
    <name evidence="1" type="ORF">B0H17DRAFT_1064381</name>
</gene>
<name>A0AAD7GJB5_MYCRO</name>
<protein>
    <submittedName>
        <fullName evidence="1">Uncharacterized protein</fullName>
    </submittedName>
</protein>
<sequence length="224" mass="25135">MQLQAIPPSETGLPITHIVRDLRGDVLGEIDSPSAPAGLYPDLILQVAARLNDDYAPSPYQFYDLWELILAHWFPEREGYTIKPQWSVPYLGGRDDAAAVTFAVLDVDAPVLLLQISAPSDFHNVHTRATGEDLSARIFEHVAPYCPLDHLCVISAMGKKWTAFHRSANLTAREARSLGEDRVDWMEDVISEPSYEILERFLSVVKEAVRSYRLAEVRNIMGMS</sequence>
<organism evidence="1 2">
    <name type="scientific">Mycena rosella</name>
    <name type="common">Pink bonnet</name>
    <name type="synonym">Agaricus rosellus</name>
    <dbReference type="NCBI Taxonomy" id="1033263"/>
    <lineage>
        <taxon>Eukaryota</taxon>
        <taxon>Fungi</taxon>
        <taxon>Dikarya</taxon>
        <taxon>Basidiomycota</taxon>
        <taxon>Agaricomycotina</taxon>
        <taxon>Agaricomycetes</taxon>
        <taxon>Agaricomycetidae</taxon>
        <taxon>Agaricales</taxon>
        <taxon>Marasmiineae</taxon>
        <taxon>Mycenaceae</taxon>
        <taxon>Mycena</taxon>
    </lineage>
</organism>
<evidence type="ECO:0000313" key="1">
    <source>
        <dbReference type="EMBL" id="KAJ7690667.1"/>
    </source>
</evidence>